<dbReference type="GO" id="GO:0045550">
    <property type="term" value="F:geranylgeranyl reductase activity"/>
    <property type="evidence" value="ECO:0007669"/>
    <property type="project" value="InterPro"/>
</dbReference>
<dbReference type="RefSeq" id="WP_096408222.1">
    <property type="nucleotide sequence ID" value="NZ_AP017372.2"/>
</dbReference>
<dbReference type="KEGG" id="hhk:HH1059_06380"/>
<dbReference type="NCBIfam" id="TIGR02032">
    <property type="entry name" value="GG-red-SF"/>
    <property type="match status" value="1"/>
</dbReference>
<dbReference type="InterPro" id="IPR036188">
    <property type="entry name" value="FAD/NAD-bd_sf"/>
</dbReference>
<dbReference type="GO" id="GO:0015979">
    <property type="term" value="P:photosynthesis"/>
    <property type="evidence" value="ECO:0007669"/>
    <property type="project" value="InterPro"/>
</dbReference>
<proteinExistence type="predicted"/>
<dbReference type="Gene3D" id="3.50.50.60">
    <property type="entry name" value="FAD/NAD(P)-binding domain"/>
    <property type="match status" value="1"/>
</dbReference>
<accession>A0A120MZM0</accession>
<dbReference type="OrthoDB" id="9785276at2"/>
<dbReference type="Pfam" id="PF07992">
    <property type="entry name" value="Pyr_redox_2"/>
    <property type="match status" value="1"/>
</dbReference>
<organism evidence="4 5">
    <name type="scientific">Halorhodospira halochloris</name>
    <name type="common">Ectothiorhodospira halochloris</name>
    <dbReference type="NCBI Taxonomy" id="1052"/>
    <lineage>
        <taxon>Bacteria</taxon>
        <taxon>Pseudomonadati</taxon>
        <taxon>Pseudomonadota</taxon>
        <taxon>Gammaproteobacteria</taxon>
        <taxon>Chromatiales</taxon>
        <taxon>Ectothiorhodospiraceae</taxon>
        <taxon>Halorhodospira</taxon>
    </lineage>
</organism>
<dbReference type="PANTHER" id="PTHR42685">
    <property type="entry name" value="GERANYLGERANYL DIPHOSPHATE REDUCTASE"/>
    <property type="match status" value="1"/>
</dbReference>
<keyword evidence="1" id="KW-0521">NADP</keyword>
<dbReference type="AlphaFoldDB" id="A0A120MZM0"/>
<dbReference type="Proteomes" id="UP000218890">
    <property type="component" value="Chromosome"/>
</dbReference>
<dbReference type="InterPro" id="IPR050407">
    <property type="entry name" value="Geranylgeranyl_reductase"/>
</dbReference>
<keyword evidence="5" id="KW-1185">Reference proteome</keyword>
<dbReference type="InterPro" id="IPR023753">
    <property type="entry name" value="FAD/NAD-binding_dom"/>
</dbReference>
<evidence type="ECO:0000256" key="2">
    <source>
        <dbReference type="ARBA" id="ARBA00023002"/>
    </source>
</evidence>
<dbReference type="PANTHER" id="PTHR42685:SF4">
    <property type="entry name" value="GERANYLGERANYL DIPHOSPHATE REDUCTASE, CHLOROPLASTIC"/>
    <property type="match status" value="1"/>
</dbReference>
<evidence type="ECO:0000256" key="1">
    <source>
        <dbReference type="ARBA" id="ARBA00022857"/>
    </source>
</evidence>
<name>A0A120MZM0_HALHR</name>
<dbReference type="GO" id="GO:0016628">
    <property type="term" value="F:oxidoreductase activity, acting on the CH-CH group of donors, NAD or NADP as acceptor"/>
    <property type="evidence" value="ECO:0007669"/>
    <property type="project" value="InterPro"/>
</dbReference>
<gene>
    <name evidence="4" type="primary">bchP</name>
    <name evidence="4" type="ORF">HH1059_06380</name>
</gene>
<reference evidence="4" key="1">
    <citation type="submission" date="2016-02" db="EMBL/GenBank/DDBJ databases">
        <title>Halorhodospira halochloris DSM-1059 complete genome, version 2.</title>
        <authorList>
            <person name="Tsukatani Y."/>
        </authorList>
    </citation>
    <scope>NUCLEOTIDE SEQUENCE</scope>
    <source>
        <strain evidence="4">DSM 1059</strain>
    </source>
</reference>
<keyword evidence="2" id="KW-0560">Oxidoreductase</keyword>
<evidence type="ECO:0000313" key="5">
    <source>
        <dbReference type="Proteomes" id="UP000218890"/>
    </source>
</evidence>
<dbReference type="SUPFAM" id="SSF51905">
    <property type="entry name" value="FAD/NAD(P)-binding domain"/>
    <property type="match status" value="1"/>
</dbReference>
<dbReference type="GO" id="GO:0015995">
    <property type="term" value="P:chlorophyll biosynthetic process"/>
    <property type="evidence" value="ECO:0007669"/>
    <property type="project" value="InterPro"/>
</dbReference>
<dbReference type="InterPro" id="IPR011777">
    <property type="entry name" value="Geranylgeranyl_Rdtase_fam"/>
</dbReference>
<protein>
    <submittedName>
        <fullName evidence="4">Geranylgeranyl hydrogenase BchP</fullName>
    </submittedName>
</protein>
<feature type="domain" description="FAD/NAD(P)-binding" evidence="3">
    <location>
        <begin position="11"/>
        <end position="113"/>
    </location>
</feature>
<dbReference type="InterPro" id="IPR010253">
    <property type="entry name" value="BchP_ChlP_pln/prok"/>
</dbReference>
<dbReference type="NCBIfam" id="TIGR02023">
    <property type="entry name" value="BchP-ChlP"/>
    <property type="match status" value="1"/>
</dbReference>
<evidence type="ECO:0000313" key="4">
    <source>
        <dbReference type="EMBL" id="BAU57326.1"/>
    </source>
</evidence>
<dbReference type="EMBL" id="AP017372">
    <property type="protein sequence ID" value="BAU57326.1"/>
    <property type="molecule type" value="Genomic_DNA"/>
</dbReference>
<evidence type="ECO:0000259" key="3">
    <source>
        <dbReference type="Pfam" id="PF07992"/>
    </source>
</evidence>
<sequence>MPVANNSADQFDVAVVGGGPAGATAAHYLARQGWSVAMIDRPGRIKPCGGLIPPQLIREFDIPFDLIAANVRGARIISPTHRHADMDIPAPGVALPPDAKDGPLSMLSMVDREVFDEWLRKRATQAGADRRDGKFTSLTQDGEGVLIEYQEGRGRDGSAKKQVWARTVIGADGARSAVGKQAVPGAQDIPCVGAYHEIVESPTPTDDRFDPNRADLHYRGELSPDFYAWVFPHGGTTSVGVATGVKGFSMKSSVAQLRKEIGLDKAKTYRCEGAPIPIGPLERWDDGRNVVLVGDAAGVVASASGEGIYYAMASAQHAAEAVEETLRTGNGEALGNAYKAFMKQHGQVFKVLATLQKFWYKNDNRRERFVSICRDPDVQALTWDAYMNKRLVKARPMAHIRIMVKNIAHLTGLARSS</sequence>
<dbReference type="PRINTS" id="PR00420">
    <property type="entry name" value="RNGMNOXGNASE"/>
</dbReference>